<evidence type="ECO:0000313" key="4">
    <source>
        <dbReference type="Proteomes" id="UP001597299"/>
    </source>
</evidence>
<comment type="caution">
    <text evidence="3">The sequence shown here is derived from an EMBL/GenBank/DDBJ whole genome shotgun (WGS) entry which is preliminary data.</text>
</comment>
<dbReference type="RefSeq" id="WP_213356174.1">
    <property type="nucleotide sequence ID" value="NZ_JAHBGB010000044.1"/>
</dbReference>
<evidence type="ECO:0008006" key="5">
    <source>
        <dbReference type="Google" id="ProtNLM"/>
    </source>
</evidence>
<keyword evidence="4" id="KW-1185">Reference proteome</keyword>
<name>A0ABW4Z361_9HYPH</name>
<gene>
    <name evidence="3" type="ORF">ACFSNC_20900</name>
</gene>
<reference evidence="4" key="1">
    <citation type="journal article" date="2019" name="Int. J. Syst. Evol. Microbiol.">
        <title>The Global Catalogue of Microorganisms (GCM) 10K type strain sequencing project: providing services to taxonomists for standard genome sequencing and annotation.</title>
        <authorList>
            <consortium name="The Broad Institute Genomics Platform"/>
            <consortium name="The Broad Institute Genome Sequencing Center for Infectious Disease"/>
            <person name="Wu L."/>
            <person name="Ma J."/>
        </authorList>
    </citation>
    <scope>NUCLEOTIDE SEQUENCE [LARGE SCALE GENOMIC DNA]</scope>
    <source>
        <strain evidence="4">CCM 7435</strain>
    </source>
</reference>
<dbReference type="EMBL" id="JBHUHD010000001">
    <property type="protein sequence ID" value="MFD2142873.1"/>
    <property type="molecule type" value="Genomic_DNA"/>
</dbReference>
<evidence type="ECO:0000256" key="1">
    <source>
        <dbReference type="SAM" id="Coils"/>
    </source>
</evidence>
<keyword evidence="1" id="KW-0175">Coiled coil</keyword>
<protein>
    <recommendedName>
        <fullName evidence="5">DUF1515 domain-containing protein</fullName>
    </recommendedName>
</protein>
<keyword evidence="2" id="KW-0472">Membrane</keyword>
<accession>A0ABW4Z361</accession>
<evidence type="ECO:0000256" key="2">
    <source>
        <dbReference type="SAM" id="Phobius"/>
    </source>
</evidence>
<dbReference type="Proteomes" id="UP001597299">
    <property type="component" value="Unassembled WGS sequence"/>
</dbReference>
<organism evidence="3 4">
    <name type="scientific">Ancylobacter oerskovii</name>
    <dbReference type="NCBI Taxonomy" id="459519"/>
    <lineage>
        <taxon>Bacteria</taxon>
        <taxon>Pseudomonadati</taxon>
        <taxon>Pseudomonadota</taxon>
        <taxon>Alphaproteobacteria</taxon>
        <taxon>Hyphomicrobiales</taxon>
        <taxon>Xanthobacteraceae</taxon>
        <taxon>Ancylobacter</taxon>
    </lineage>
</organism>
<feature type="transmembrane region" description="Helical" evidence="2">
    <location>
        <begin position="72"/>
        <end position="94"/>
    </location>
</feature>
<proteinExistence type="predicted"/>
<keyword evidence="2" id="KW-0812">Transmembrane</keyword>
<feature type="coiled-coil region" evidence="1">
    <location>
        <begin position="9"/>
        <end position="54"/>
    </location>
</feature>
<evidence type="ECO:0000313" key="3">
    <source>
        <dbReference type="EMBL" id="MFD2142873.1"/>
    </source>
</evidence>
<keyword evidence="2" id="KW-1133">Transmembrane helix</keyword>
<sequence>MTFTELERLAVVEAEVRHLTRQHEESRVEVRNEFREVRDEIKSVKNDVAEIKQLLTQAKGGWLALRGGWRTVVYTGGAIGIVATYVWDWFAPLLRALPR</sequence>